<dbReference type="AlphaFoldDB" id="A0A2A4FQ70"/>
<dbReference type="PANTHER" id="PTHR43968">
    <property type="match status" value="1"/>
</dbReference>
<dbReference type="Pfam" id="PF02798">
    <property type="entry name" value="GST_N"/>
    <property type="match status" value="1"/>
</dbReference>
<dbReference type="SUPFAM" id="SSF52833">
    <property type="entry name" value="Thioredoxin-like"/>
    <property type="match status" value="1"/>
</dbReference>
<dbReference type="InterPro" id="IPR040079">
    <property type="entry name" value="Glutathione_S-Trfase"/>
</dbReference>
<dbReference type="EMBL" id="NWUF01000042">
    <property type="protein sequence ID" value="PCE39864.1"/>
    <property type="molecule type" value="Genomic_DNA"/>
</dbReference>
<dbReference type="InterPro" id="IPR036249">
    <property type="entry name" value="Thioredoxin-like_sf"/>
</dbReference>
<protein>
    <recommendedName>
        <fullName evidence="5">Glutathione S-transferase family protein</fullName>
    </recommendedName>
</protein>
<feature type="domain" description="GST C-terminal" evidence="2">
    <location>
        <begin position="87"/>
        <end position="266"/>
    </location>
</feature>
<evidence type="ECO:0000259" key="1">
    <source>
        <dbReference type="PROSITE" id="PS50404"/>
    </source>
</evidence>
<dbReference type="Gene3D" id="3.40.30.10">
    <property type="entry name" value="Glutaredoxin"/>
    <property type="match status" value="1"/>
</dbReference>
<dbReference type="Pfam" id="PF13410">
    <property type="entry name" value="GST_C_2"/>
    <property type="match status" value="1"/>
</dbReference>
<comment type="caution">
    <text evidence="3">The sequence shown here is derived from an EMBL/GenBank/DDBJ whole genome shotgun (WGS) entry which is preliminary data.</text>
</comment>
<dbReference type="SFLD" id="SFLDG00358">
    <property type="entry name" value="Main_(cytGST)"/>
    <property type="match status" value="1"/>
</dbReference>
<dbReference type="InterPro" id="IPR004045">
    <property type="entry name" value="Glutathione_S-Trfase_N"/>
</dbReference>
<evidence type="ECO:0000259" key="2">
    <source>
        <dbReference type="PROSITE" id="PS50405"/>
    </source>
</evidence>
<keyword evidence="4" id="KW-1185">Reference proteome</keyword>
<dbReference type="OrthoDB" id="9782992at2"/>
<dbReference type="Proteomes" id="UP000218934">
    <property type="component" value="Unassembled WGS sequence"/>
</dbReference>
<dbReference type="RefSeq" id="WP_066969642.1">
    <property type="nucleotide sequence ID" value="NZ_CP023449.1"/>
</dbReference>
<feature type="domain" description="GST N-terminal" evidence="1">
    <location>
        <begin position="1"/>
        <end position="81"/>
    </location>
</feature>
<dbReference type="InterPro" id="IPR010987">
    <property type="entry name" value="Glutathione-S-Trfase_C-like"/>
</dbReference>
<organism evidence="3 4">
    <name type="scientific">Rhizorhabdus dicambivorans</name>
    <dbReference type="NCBI Taxonomy" id="1850238"/>
    <lineage>
        <taxon>Bacteria</taxon>
        <taxon>Pseudomonadati</taxon>
        <taxon>Pseudomonadota</taxon>
        <taxon>Alphaproteobacteria</taxon>
        <taxon>Sphingomonadales</taxon>
        <taxon>Sphingomonadaceae</taxon>
        <taxon>Rhizorhabdus</taxon>
    </lineage>
</organism>
<gene>
    <name evidence="3" type="ORF">COO09_23205</name>
</gene>
<dbReference type="GO" id="GO:0005737">
    <property type="term" value="C:cytoplasm"/>
    <property type="evidence" value="ECO:0007669"/>
    <property type="project" value="TreeGrafter"/>
</dbReference>
<dbReference type="PROSITE" id="PS50405">
    <property type="entry name" value="GST_CTER"/>
    <property type="match status" value="1"/>
</dbReference>
<dbReference type="InterPro" id="IPR036282">
    <property type="entry name" value="Glutathione-S-Trfase_C_sf"/>
</dbReference>
<dbReference type="KEGG" id="rdi:CMV14_14585"/>
<reference evidence="3 4" key="1">
    <citation type="submission" date="2017-09" db="EMBL/GenBank/DDBJ databases">
        <title>The Catabolism of 3,6-Dichlorosalicylic acid is Initiated by the Cytochrome P450 Monooxygenase DsmABC in Rhizorhabdus dicambivorans Ndbn-20.</title>
        <authorList>
            <person name="Na L."/>
        </authorList>
    </citation>
    <scope>NUCLEOTIDE SEQUENCE [LARGE SCALE GENOMIC DNA]</scope>
    <source>
        <strain evidence="3 4">Ndbn-20m</strain>
    </source>
</reference>
<dbReference type="PANTHER" id="PTHR43968:SF6">
    <property type="entry name" value="GLUTATHIONE S-TRANSFERASE OMEGA"/>
    <property type="match status" value="1"/>
</dbReference>
<name>A0A2A4FQ70_9SPHN</name>
<dbReference type="SFLD" id="SFLDS00019">
    <property type="entry name" value="Glutathione_Transferase_(cytos"/>
    <property type="match status" value="1"/>
</dbReference>
<sequence length="266" mass="29438">MLELYHADMSTCAAKVRCLLAEKGLAWEGRMLNLRAGDQHTPEFLALNPKAVIPVLVHDGVVVTESNIIMEYIEDAFPQGVSLMPANPLSRARVRAWMQRLDAGLHFDIAVLSIAVVIRSQLMAVHGTPEALDAYYAAIPDPKLRAIYQEVVPLGVRAPAFRASLDAWRKAMEAVEAALSGSAFLVGDSPTLADFAILPYVRRLEDLQMLQLWDDLSLGRPWLAHMKDTAGYQQGIVEFLNPDALALMQAEGEKAARDLLRRRDEP</sequence>
<proteinExistence type="predicted"/>
<accession>A0A2A4FQ70</accession>
<dbReference type="PROSITE" id="PS50404">
    <property type="entry name" value="GST_NTER"/>
    <property type="match status" value="1"/>
</dbReference>
<dbReference type="SUPFAM" id="SSF47616">
    <property type="entry name" value="GST C-terminal domain-like"/>
    <property type="match status" value="1"/>
</dbReference>
<dbReference type="InterPro" id="IPR050983">
    <property type="entry name" value="GST_Omega/HSP26"/>
</dbReference>
<evidence type="ECO:0008006" key="5">
    <source>
        <dbReference type="Google" id="ProtNLM"/>
    </source>
</evidence>
<dbReference type="Gene3D" id="1.20.1050.10">
    <property type="match status" value="1"/>
</dbReference>
<evidence type="ECO:0000313" key="4">
    <source>
        <dbReference type="Proteomes" id="UP000218934"/>
    </source>
</evidence>
<evidence type="ECO:0000313" key="3">
    <source>
        <dbReference type="EMBL" id="PCE39864.1"/>
    </source>
</evidence>